<dbReference type="Proteomes" id="UP000000311">
    <property type="component" value="Unassembled WGS sequence"/>
</dbReference>
<accession>E2A8J3</accession>
<dbReference type="InParanoid" id="E2A8J3"/>
<proteinExistence type="predicted"/>
<keyword evidence="2" id="KW-1185">Reference proteome</keyword>
<dbReference type="EMBL" id="GL437616">
    <property type="protein sequence ID" value="EFN70263.1"/>
    <property type="molecule type" value="Genomic_DNA"/>
</dbReference>
<gene>
    <name evidence="1" type="ORF">EAG_11932</name>
</gene>
<organism evidence="2">
    <name type="scientific">Camponotus floridanus</name>
    <name type="common">Florida carpenter ant</name>
    <dbReference type="NCBI Taxonomy" id="104421"/>
    <lineage>
        <taxon>Eukaryota</taxon>
        <taxon>Metazoa</taxon>
        <taxon>Ecdysozoa</taxon>
        <taxon>Arthropoda</taxon>
        <taxon>Hexapoda</taxon>
        <taxon>Insecta</taxon>
        <taxon>Pterygota</taxon>
        <taxon>Neoptera</taxon>
        <taxon>Endopterygota</taxon>
        <taxon>Hymenoptera</taxon>
        <taxon>Apocrita</taxon>
        <taxon>Aculeata</taxon>
        <taxon>Formicoidea</taxon>
        <taxon>Formicidae</taxon>
        <taxon>Formicinae</taxon>
        <taxon>Camponotus</taxon>
    </lineage>
</organism>
<sequence length="481" mass="55456">MGALPTRDKRHSQIFYICLFMVCDCSYMPSNAYMCRVVGSLLENQLHISRRWDRLETFDETENHEYRSYIPAAKEIWMRVFPLEKLEVIKPPPKIQPNFHDFCSSENHSRYLNELWALQRIHWFTLTFALCKNSVVPNKGIASETWGRVSATRFRNTVSDSKMVTPETAVAHLCSMIRSRSSRPFTSGVDEHLLSTRGRRDRRSTAARPFSLSFIDEEKSSGAEPRRSRGWNGGHFRFQIHTSMTCGGWNFDLANYDAFISTDSRASDGFTIDIELGNVHSWKIVRHCMRMHRRLPFPAISNAEVILDKILTYVWIFSVKNAVLREPFVVAILDKCHSESNRQIWCQISDFMRTDSSKYIAYHEVKELCEIKAFTEHSLEANCFALLDLDYLHNPLSSIFHLYWSGYFVGFLGFAQKTGEGTASEVVGMLSATRFRKTVSDSRMVTPEQVQKKVLLALTRISKDSRQSSKHVTDAARTLCY</sequence>
<protein>
    <submittedName>
        <fullName evidence="1">Uncharacterized protein</fullName>
    </submittedName>
</protein>
<evidence type="ECO:0000313" key="1">
    <source>
        <dbReference type="EMBL" id="EFN70263.1"/>
    </source>
</evidence>
<dbReference type="AlphaFoldDB" id="E2A8J3"/>
<evidence type="ECO:0000313" key="2">
    <source>
        <dbReference type="Proteomes" id="UP000000311"/>
    </source>
</evidence>
<reference evidence="1 2" key="1">
    <citation type="journal article" date="2010" name="Science">
        <title>Genomic comparison of the ants Camponotus floridanus and Harpegnathos saltator.</title>
        <authorList>
            <person name="Bonasio R."/>
            <person name="Zhang G."/>
            <person name="Ye C."/>
            <person name="Mutti N.S."/>
            <person name="Fang X."/>
            <person name="Qin N."/>
            <person name="Donahue G."/>
            <person name="Yang P."/>
            <person name="Li Q."/>
            <person name="Li C."/>
            <person name="Zhang P."/>
            <person name="Huang Z."/>
            <person name="Berger S.L."/>
            <person name="Reinberg D."/>
            <person name="Wang J."/>
            <person name="Liebig J."/>
        </authorList>
    </citation>
    <scope>NUCLEOTIDE SEQUENCE [LARGE SCALE GENOMIC DNA]</scope>
    <source>
        <strain evidence="2">C129</strain>
    </source>
</reference>
<name>E2A8J3_CAMFO</name>